<dbReference type="SMR" id="A0A915Q9K3"/>
<dbReference type="AlphaFoldDB" id="A0A915Q9K3"/>
<feature type="domain" description="Leukocidin/Hemolysin toxin" evidence="2">
    <location>
        <begin position="54"/>
        <end position="315"/>
    </location>
</feature>
<dbReference type="Gene3D" id="2.70.240.10">
    <property type="entry name" value="Leukocidin/porin MspA"/>
    <property type="match status" value="1"/>
</dbReference>
<organism evidence="3">
    <name type="scientific">Enterococcus faecalis</name>
    <name type="common">Streptococcus faecalis</name>
    <dbReference type="NCBI Taxonomy" id="1351"/>
    <lineage>
        <taxon>Bacteria</taxon>
        <taxon>Bacillati</taxon>
        <taxon>Bacillota</taxon>
        <taxon>Bacilli</taxon>
        <taxon>Lactobacillales</taxon>
        <taxon>Enterococcaceae</taxon>
        <taxon>Enterococcus</taxon>
    </lineage>
</organism>
<dbReference type="GO" id="GO:0005576">
    <property type="term" value="C:extracellular region"/>
    <property type="evidence" value="ECO:0007669"/>
    <property type="project" value="InterPro"/>
</dbReference>
<dbReference type="NCBIfam" id="NF040768">
    <property type="entry name" value="Epx"/>
    <property type="match status" value="1"/>
</dbReference>
<dbReference type="SUPFAM" id="SSF56959">
    <property type="entry name" value="Leukocidin-like"/>
    <property type="match status" value="1"/>
</dbReference>
<protein>
    <submittedName>
        <fullName evidence="3">Epx1</fullName>
    </submittedName>
</protein>
<evidence type="ECO:0000259" key="2">
    <source>
        <dbReference type="Pfam" id="PF07968"/>
    </source>
</evidence>
<dbReference type="Pfam" id="PF07968">
    <property type="entry name" value="Leukocidin"/>
    <property type="match status" value="1"/>
</dbReference>
<name>A0A915Q9K3_ENTFL</name>
<sequence>DVQVFADNPVLGTEVTFEKDENGRIVKIISKNQYRITIYNSVDAGDTPNDASVSLDVDFIDDKNSGEMGAVASINTFIPSGLRYVEGYKYKGVTNPIYKNLSAGMLWPKKYRVEVVNIPIDQATKIITATPNNNIKEKQVSDTISYGFGGSVSADGKKPGGSIEANLAYTKTTTYDQPDYETSQIKKTTKEAVWDTSFVETRDGYTPNSWNPVYGNQMFMRGRYSNVSPIDNIKKGGEVSSLISGGFSPKMGVVLASPNGTKKSQFVVRVSRMSDMYIMRWSGTEWGGENEINQNVPKEYNALMYEDVKFEIDWEQRTVRTILEHHHHHH</sequence>
<dbReference type="InterPro" id="IPR016183">
    <property type="entry name" value="Leukocidin/Hemolysin_toxin"/>
</dbReference>
<evidence type="ECO:0000313" key="3">
    <source>
        <dbReference type="PDB" id="7T4E"/>
    </source>
</evidence>
<reference evidence="4" key="1">
    <citation type="journal article" date="2022" name="Cell">
        <title>Emerging enterococcus pore-forming toxins with MHC/HLA-I as receptors.</title>
        <authorList>
            <person name="Xiong X."/>
            <person name="Tian S."/>
            <person name="Yang P."/>
            <person name="Lebreton F."/>
            <person name="Bao H."/>
            <person name="Sheng K."/>
            <person name="Yin L."/>
            <person name="Chen P."/>
            <person name="Zhang J."/>
            <person name="Qi W."/>
            <person name="Ruan J."/>
            <person name="Wu H."/>
            <person name="Chen H."/>
            <person name="Breault D.T."/>
            <person name="Wu H."/>
            <person name="Earl A.M."/>
            <person name="Gilmore M.S."/>
            <person name="Abraham J."/>
            <person name="Dong M."/>
        </authorList>
    </citation>
    <scope>STRUCTURE BY ELECTRON MICROSCOPY (2.87 ANGSTROMS)</scope>
</reference>
<proteinExistence type="evidence at protein level"/>
<evidence type="ECO:0007829" key="4">
    <source>
        <dbReference type="PDB" id="7T4E"/>
    </source>
</evidence>
<dbReference type="GO" id="GO:0051715">
    <property type="term" value="P:cytolysis in another organism"/>
    <property type="evidence" value="ECO:0007669"/>
    <property type="project" value="InterPro"/>
</dbReference>
<dbReference type="PDB" id="7T4E">
    <property type="method" value="EM"/>
    <property type="resolution" value="2.87 A"/>
    <property type="chains" value="A/B/C/D/E/F/G/H=1-330"/>
</dbReference>
<dbReference type="EMDB" id="EMD-25673"/>
<dbReference type="InterPro" id="IPR036435">
    <property type="entry name" value="Leukocidin/porin_MspA_sf"/>
</dbReference>
<accession>A0A915Q9K3</accession>
<evidence type="ECO:0000256" key="1">
    <source>
        <dbReference type="ARBA" id="ARBA00022729"/>
    </source>
</evidence>
<keyword evidence="4" id="KW-0002">3D-structure</keyword>
<keyword evidence="1" id="KW-0732">Signal</keyword>